<name>A0ABS5CGP5_9BACL</name>
<keyword evidence="6" id="KW-1185">Reference proteome</keyword>
<accession>A0ABS5CGP5</accession>
<gene>
    <name evidence="5" type="ORF">I8J30_20215</name>
</gene>
<evidence type="ECO:0000256" key="2">
    <source>
        <dbReference type="ARBA" id="ARBA00023136"/>
    </source>
</evidence>
<keyword evidence="4" id="KW-1133">Transmembrane helix</keyword>
<dbReference type="EMBL" id="JAGKSP010000009">
    <property type="protein sequence ID" value="MBP3965055.1"/>
    <property type="molecule type" value="Genomic_DNA"/>
</dbReference>
<keyword evidence="4" id="KW-0812">Transmembrane</keyword>
<evidence type="ECO:0000313" key="5">
    <source>
        <dbReference type="EMBL" id="MBP3965055.1"/>
    </source>
</evidence>
<feature type="transmembrane region" description="Helical" evidence="4">
    <location>
        <begin position="331"/>
        <end position="349"/>
    </location>
</feature>
<dbReference type="Proteomes" id="UP000673394">
    <property type="component" value="Unassembled WGS sequence"/>
</dbReference>
<protein>
    <submittedName>
        <fullName evidence="5">Spore germination protein</fullName>
    </submittedName>
</protein>
<feature type="transmembrane region" description="Helical" evidence="4">
    <location>
        <begin position="387"/>
        <end position="409"/>
    </location>
</feature>
<feature type="transmembrane region" description="Helical" evidence="4">
    <location>
        <begin position="361"/>
        <end position="381"/>
    </location>
</feature>
<dbReference type="InterPro" id="IPR050768">
    <property type="entry name" value="UPF0353/GerABKA_families"/>
</dbReference>
<evidence type="ECO:0000256" key="1">
    <source>
        <dbReference type="ARBA" id="ARBA00005278"/>
    </source>
</evidence>
<feature type="transmembrane region" description="Helical" evidence="4">
    <location>
        <begin position="416"/>
        <end position="437"/>
    </location>
</feature>
<dbReference type="PIRSF" id="PIRSF005690">
    <property type="entry name" value="GerBA"/>
    <property type="match status" value="1"/>
</dbReference>
<reference evidence="5 6" key="1">
    <citation type="submission" date="2021-04" db="EMBL/GenBank/DDBJ databases">
        <title>Paenibacillus sp. DLE-14 whole genome sequence.</title>
        <authorList>
            <person name="Ham Y.J."/>
        </authorList>
    </citation>
    <scope>NUCLEOTIDE SEQUENCE [LARGE SCALE GENOMIC DNA]</scope>
    <source>
        <strain evidence="5 6">DLE-14</strain>
    </source>
</reference>
<keyword evidence="2 4" id="KW-0472">Membrane</keyword>
<evidence type="ECO:0000256" key="3">
    <source>
        <dbReference type="SAM" id="MobiDB-lite"/>
    </source>
</evidence>
<dbReference type="Pfam" id="PF03323">
    <property type="entry name" value="GerA"/>
    <property type="match status" value="1"/>
</dbReference>
<evidence type="ECO:0000256" key="4">
    <source>
        <dbReference type="SAM" id="Phobius"/>
    </source>
</evidence>
<feature type="transmembrane region" description="Helical" evidence="4">
    <location>
        <begin position="289"/>
        <end position="311"/>
    </location>
</feature>
<feature type="region of interest" description="Disordered" evidence="3">
    <location>
        <begin position="478"/>
        <end position="499"/>
    </location>
</feature>
<comment type="similarity">
    <text evidence="1">Belongs to the GerABKA family.</text>
</comment>
<dbReference type="PANTHER" id="PTHR22550:SF5">
    <property type="entry name" value="LEUCINE ZIPPER PROTEIN 4"/>
    <property type="match status" value="1"/>
</dbReference>
<evidence type="ECO:0000313" key="6">
    <source>
        <dbReference type="Proteomes" id="UP000673394"/>
    </source>
</evidence>
<organism evidence="5 6">
    <name type="scientific">Paenibacillus lignilyticus</name>
    <dbReference type="NCBI Taxonomy" id="1172615"/>
    <lineage>
        <taxon>Bacteria</taxon>
        <taxon>Bacillati</taxon>
        <taxon>Bacillota</taxon>
        <taxon>Bacilli</taxon>
        <taxon>Bacillales</taxon>
        <taxon>Paenibacillaceae</taxon>
        <taxon>Paenibacillus</taxon>
    </lineage>
</organism>
<dbReference type="PANTHER" id="PTHR22550">
    <property type="entry name" value="SPORE GERMINATION PROTEIN"/>
    <property type="match status" value="1"/>
</dbReference>
<proteinExistence type="inferred from homology"/>
<sequence length="499" mass="56356">MEMSHVPLLASASLNLQELKRLYTGNELFLFRNLGDKDTGDEAIIVYLNSLVDENRLNQQIIRKMNMDLRMNSGPAREIVLDSLHTLGNVNIITEIDEIVSHLADANFVLLIEGHIEAYAVKLPGFETRAIDEPQIELNIRGPREGFTEDLQKNLGMVLRRMKSQDLKAKSFLIGQESQTKVMLLYLGDRVDFRVLNELCHRMDSIRIDVLSDSTQIEEWIQDSTFSPFPQLLNSERPDRIVTAMNRGKIVIMVDGTPNALIAPSTFFEMLHPSEDQFERFYFANFLRIIRLITLFVSLIGPSFYIALTTFHLEMIPTPLLMTFLSAKAGIPFPTFIEALIMEVAFEVLREASMRLPRIMGQSVSIVGALIIGEAAVQSGIVSRPMVIVVAMTGIASFTIPSYSTAISLRLLRFPLMFLTALTGMFGLSVGMFMVIFHACSLRFCGVLFLDPIGSEGIRNTIMKIFLPPVRYRGGFKRERSGSNVPKRQSHYFQGKEWD</sequence>
<dbReference type="InterPro" id="IPR004995">
    <property type="entry name" value="Spore_Ger"/>
</dbReference>
<comment type="caution">
    <text evidence="5">The sequence shown here is derived from an EMBL/GenBank/DDBJ whole genome shotgun (WGS) entry which is preliminary data.</text>
</comment>